<keyword evidence="1 2" id="KW-0597">Phosphoprotein</keyword>
<dbReference type="CDD" id="cd17574">
    <property type="entry name" value="REC_OmpR"/>
    <property type="match status" value="1"/>
</dbReference>
<dbReference type="Proteomes" id="UP001596512">
    <property type="component" value="Unassembled WGS sequence"/>
</dbReference>
<evidence type="ECO:0000259" key="3">
    <source>
        <dbReference type="PROSITE" id="PS50110"/>
    </source>
</evidence>
<keyword evidence="5" id="KW-1185">Reference proteome</keyword>
<dbReference type="EMBL" id="JBHTEY010000004">
    <property type="protein sequence ID" value="MFC7616398.1"/>
    <property type="molecule type" value="Genomic_DNA"/>
</dbReference>
<feature type="modified residue" description="4-aspartylphosphate" evidence="2">
    <location>
        <position position="69"/>
    </location>
</feature>
<evidence type="ECO:0000256" key="1">
    <source>
        <dbReference type="ARBA" id="ARBA00022553"/>
    </source>
</evidence>
<feature type="domain" description="Response regulatory" evidence="3">
    <location>
        <begin position="21"/>
        <end position="136"/>
    </location>
</feature>
<accession>A0ABW2TVC7</accession>
<dbReference type="PROSITE" id="PS50110">
    <property type="entry name" value="RESPONSE_REGULATORY"/>
    <property type="match status" value="1"/>
</dbReference>
<dbReference type="Pfam" id="PF00072">
    <property type="entry name" value="Response_reg"/>
    <property type="match status" value="1"/>
</dbReference>
<dbReference type="PANTHER" id="PTHR43547:SF2">
    <property type="entry name" value="HYBRID SIGNAL TRANSDUCTION HISTIDINE KINASE C"/>
    <property type="match status" value="1"/>
</dbReference>
<dbReference type="PANTHER" id="PTHR43547">
    <property type="entry name" value="TWO-COMPONENT HISTIDINE KINASE"/>
    <property type="match status" value="1"/>
</dbReference>
<evidence type="ECO:0000256" key="2">
    <source>
        <dbReference type="PROSITE-ProRule" id="PRU00169"/>
    </source>
</evidence>
<organism evidence="4 5">
    <name type="scientific">Actinokineospora soli</name>
    <dbReference type="NCBI Taxonomy" id="1048753"/>
    <lineage>
        <taxon>Bacteria</taxon>
        <taxon>Bacillati</taxon>
        <taxon>Actinomycetota</taxon>
        <taxon>Actinomycetes</taxon>
        <taxon>Pseudonocardiales</taxon>
        <taxon>Pseudonocardiaceae</taxon>
        <taxon>Actinokineospora</taxon>
    </lineage>
</organism>
<dbReference type="SMART" id="SM00448">
    <property type="entry name" value="REC"/>
    <property type="match status" value="1"/>
</dbReference>
<protein>
    <submittedName>
        <fullName evidence="4">Response regulator transcription factor</fullName>
    </submittedName>
</protein>
<sequence length="230" mass="23946">MAEAAQWVGDDVPEEATGRALVLIVDDNADMRRHLQRILSAHWDTLVASDGEEALATARAEKPDLVVTDVMMPGLDGFGFAAAVRADPELAATPLLMLSARAGVESAGDGLASGADDYLPKPFSSQDLVNRVAARLIAASRDRARHEERGRRLAALAEFDTALAEARTPAAVLAALLAAPEVCGRATAAAIGVLEPDRGQVRMTYAGAVPASCATGTTSSPTTRPCRCAT</sequence>
<reference evidence="5" key="1">
    <citation type="journal article" date="2019" name="Int. J. Syst. Evol. Microbiol.">
        <title>The Global Catalogue of Microorganisms (GCM) 10K type strain sequencing project: providing services to taxonomists for standard genome sequencing and annotation.</title>
        <authorList>
            <consortium name="The Broad Institute Genomics Platform"/>
            <consortium name="The Broad Institute Genome Sequencing Center for Infectious Disease"/>
            <person name="Wu L."/>
            <person name="Ma J."/>
        </authorList>
    </citation>
    <scope>NUCLEOTIDE SEQUENCE [LARGE SCALE GENOMIC DNA]</scope>
    <source>
        <strain evidence="5">JCM 17695</strain>
    </source>
</reference>
<gene>
    <name evidence="4" type="ORF">ACFQV2_25940</name>
</gene>
<dbReference type="Gene3D" id="3.40.50.2300">
    <property type="match status" value="1"/>
</dbReference>
<comment type="caution">
    <text evidence="4">The sequence shown here is derived from an EMBL/GenBank/DDBJ whole genome shotgun (WGS) entry which is preliminary data.</text>
</comment>
<dbReference type="InterPro" id="IPR011006">
    <property type="entry name" value="CheY-like_superfamily"/>
</dbReference>
<evidence type="ECO:0000313" key="5">
    <source>
        <dbReference type="Proteomes" id="UP001596512"/>
    </source>
</evidence>
<name>A0ABW2TVC7_9PSEU</name>
<proteinExistence type="predicted"/>
<evidence type="ECO:0000313" key="4">
    <source>
        <dbReference type="EMBL" id="MFC7616398.1"/>
    </source>
</evidence>
<dbReference type="SUPFAM" id="SSF52172">
    <property type="entry name" value="CheY-like"/>
    <property type="match status" value="1"/>
</dbReference>
<dbReference type="InterPro" id="IPR001789">
    <property type="entry name" value="Sig_transdc_resp-reg_receiver"/>
</dbReference>